<proteinExistence type="predicted"/>
<dbReference type="InterPro" id="IPR050312">
    <property type="entry name" value="IolE/XylAMocC-like"/>
</dbReference>
<dbReference type="AlphaFoldDB" id="A0A2W7QYR4"/>
<dbReference type="RefSeq" id="WP_223271883.1">
    <property type="nucleotide sequence ID" value="NZ_MSSV01000016.1"/>
</dbReference>
<keyword evidence="2" id="KW-0413">Isomerase</keyword>
<evidence type="ECO:0000313" key="2">
    <source>
        <dbReference type="EMBL" id="PZX53434.1"/>
    </source>
</evidence>
<dbReference type="Proteomes" id="UP000249115">
    <property type="component" value="Unassembled WGS sequence"/>
</dbReference>
<accession>A0A2W7QYR4</accession>
<dbReference type="EMBL" id="QKZU01000012">
    <property type="protein sequence ID" value="PZX53434.1"/>
    <property type="molecule type" value="Genomic_DNA"/>
</dbReference>
<dbReference type="SUPFAM" id="SSF51658">
    <property type="entry name" value="Xylose isomerase-like"/>
    <property type="match status" value="1"/>
</dbReference>
<name>A0A2W7QYR4_9BACT</name>
<comment type="caution">
    <text evidence="2">The sequence shown here is derived from an EMBL/GenBank/DDBJ whole genome shotgun (WGS) entry which is preliminary data.</text>
</comment>
<dbReference type="InterPro" id="IPR036237">
    <property type="entry name" value="Xyl_isomerase-like_sf"/>
</dbReference>
<dbReference type="InterPro" id="IPR013022">
    <property type="entry name" value="Xyl_isomerase-like_TIM-brl"/>
</dbReference>
<reference evidence="2 3" key="1">
    <citation type="submission" date="2018-06" db="EMBL/GenBank/DDBJ databases">
        <title>Genomic Encyclopedia of Archaeal and Bacterial Type Strains, Phase II (KMG-II): from individual species to whole genera.</title>
        <authorList>
            <person name="Goeker M."/>
        </authorList>
    </citation>
    <scope>NUCLEOTIDE SEQUENCE [LARGE SCALE GENOMIC DNA]</scope>
    <source>
        <strain evidence="2 3">DSM 22686</strain>
    </source>
</reference>
<organism evidence="2 3">
    <name type="scientific">Algoriphagus ratkowskyi</name>
    <dbReference type="NCBI Taxonomy" id="57028"/>
    <lineage>
        <taxon>Bacteria</taxon>
        <taxon>Pseudomonadati</taxon>
        <taxon>Bacteroidota</taxon>
        <taxon>Cytophagia</taxon>
        <taxon>Cytophagales</taxon>
        <taxon>Cyclobacteriaceae</taxon>
        <taxon>Algoriphagus</taxon>
    </lineage>
</organism>
<dbReference type="Gene3D" id="3.20.20.150">
    <property type="entry name" value="Divalent-metal-dependent TIM barrel enzymes"/>
    <property type="match status" value="1"/>
</dbReference>
<dbReference type="GO" id="GO:0016853">
    <property type="term" value="F:isomerase activity"/>
    <property type="evidence" value="ECO:0007669"/>
    <property type="project" value="UniProtKB-KW"/>
</dbReference>
<sequence>MKDLNANFTGFDSNRRNFIKTASLGAMAMSFPMPSIPDFLKDDPMGIVVHSYAARWHSDTPSSKYPGFENALSLMQHCKAIGAGGVQTVVNGWATDFAKQVRDVREKTGLYLEGSIALPKSKDELAKFESEVLAAKEAGASLLRTACLSGRRYVNFKTKEEFQEFRKNALQSIELAEPIVRKHKIKLAVENHKDWTAKELEAIIVNLGSEWVGVTLDFGNNLSFMENPNEVIETLAPYAFSTHVKDMGVKSYADGFLLSEVPLGEGVVDLKSAVALCKKHNPDINFSLEMITRDPLEIPTLTESYYNTFDHLSGLEVARIDRLIHKNEFKGELPHVTGMSKEEQLAYEEHNVLACLSYSRNSLGLV</sequence>
<protein>
    <submittedName>
        <fullName evidence="2">Sugar phosphate isomerase/epimerase</fullName>
    </submittedName>
</protein>
<dbReference type="PANTHER" id="PTHR12110">
    <property type="entry name" value="HYDROXYPYRUVATE ISOMERASE"/>
    <property type="match status" value="1"/>
</dbReference>
<evidence type="ECO:0000313" key="3">
    <source>
        <dbReference type="Proteomes" id="UP000249115"/>
    </source>
</evidence>
<dbReference type="Pfam" id="PF01261">
    <property type="entry name" value="AP_endonuc_2"/>
    <property type="match status" value="1"/>
</dbReference>
<evidence type="ECO:0000259" key="1">
    <source>
        <dbReference type="Pfam" id="PF01261"/>
    </source>
</evidence>
<dbReference type="PANTHER" id="PTHR12110:SF53">
    <property type="entry name" value="BLR5974 PROTEIN"/>
    <property type="match status" value="1"/>
</dbReference>
<feature type="domain" description="Xylose isomerase-like TIM barrel" evidence="1">
    <location>
        <begin position="77"/>
        <end position="294"/>
    </location>
</feature>
<gene>
    <name evidence="2" type="ORF">LV84_03158</name>
</gene>